<evidence type="ECO:0008006" key="3">
    <source>
        <dbReference type="Google" id="ProtNLM"/>
    </source>
</evidence>
<dbReference type="Proteomes" id="UP001500742">
    <property type="component" value="Unassembled WGS sequence"/>
</dbReference>
<evidence type="ECO:0000313" key="2">
    <source>
        <dbReference type="Proteomes" id="UP001500742"/>
    </source>
</evidence>
<reference evidence="2" key="1">
    <citation type="journal article" date="2019" name="Int. J. Syst. Evol. Microbiol.">
        <title>The Global Catalogue of Microorganisms (GCM) 10K type strain sequencing project: providing services to taxonomists for standard genome sequencing and annotation.</title>
        <authorList>
            <consortium name="The Broad Institute Genomics Platform"/>
            <consortium name="The Broad Institute Genome Sequencing Center for Infectious Disease"/>
            <person name="Wu L."/>
            <person name="Ma J."/>
        </authorList>
    </citation>
    <scope>NUCLEOTIDE SEQUENCE [LARGE SCALE GENOMIC DNA]</scope>
    <source>
        <strain evidence="2">JCM 16601</strain>
    </source>
</reference>
<sequence length="135" mass="15862">MPNTGTEKENSCAHCHKPLFGRTDKRFCNDTCRNTFNRQKTENQKLQASANLPEIFRIIKRNYEILKENCPQVLDHDENMLVNAKEFLKTGFSPKFFTSVHITSYGEIWYCCFELGFRIGEDYAFIRHFPEQAIV</sequence>
<dbReference type="EMBL" id="BAAAZC010000019">
    <property type="protein sequence ID" value="GAA3976628.1"/>
    <property type="molecule type" value="Genomic_DNA"/>
</dbReference>
<comment type="caution">
    <text evidence="1">The sequence shown here is derived from an EMBL/GenBank/DDBJ whole genome shotgun (WGS) entry which is preliminary data.</text>
</comment>
<protein>
    <recommendedName>
        <fullName evidence="3">DUF2116 family Zn-ribbon domain-containing protein</fullName>
    </recommendedName>
</protein>
<accession>A0ABP7Q5K4</accession>
<gene>
    <name evidence="1" type="ORF">GCM10022210_29260</name>
</gene>
<organism evidence="1 2">
    <name type="scientific">Mucilaginibacter dorajii</name>
    <dbReference type="NCBI Taxonomy" id="692994"/>
    <lineage>
        <taxon>Bacteria</taxon>
        <taxon>Pseudomonadati</taxon>
        <taxon>Bacteroidota</taxon>
        <taxon>Sphingobacteriia</taxon>
        <taxon>Sphingobacteriales</taxon>
        <taxon>Sphingobacteriaceae</taxon>
        <taxon>Mucilaginibacter</taxon>
    </lineage>
</organism>
<evidence type="ECO:0000313" key="1">
    <source>
        <dbReference type="EMBL" id="GAA3976628.1"/>
    </source>
</evidence>
<name>A0ABP7Q5K4_9SPHI</name>
<proteinExistence type="predicted"/>
<keyword evidence="2" id="KW-1185">Reference proteome</keyword>